<organism evidence="4 5">
    <name type="scientific">Lingula anatina</name>
    <name type="common">Brachiopod</name>
    <name type="synonym">Lingula unguis</name>
    <dbReference type="NCBI Taxonomy" id="7574"/>
    <lineage>
        <taxon>Eukaryota</taxon>
        <taxon>Metazoa</taxon>
        <taxon>Spiralia</taxon>
        <taxon>Lophotrochozoa</taxon>
        <taxon>Brachiopoda</taxon>
        <taxon>Linguliformea</taxon>
        <taxon>Lingulata</taxon>
        <taxon>Lingulida</taxon>
        <taxon>Linguloidea</taxon>
        <taxon>Lingulidae</taxon>
        <taxon>Lingula</taxon>
    </lineage>
</organism>
<dbReference type="InterPro" id="IPR015943">
    <property type="entry name" value="WD40/YVTN_repeat-like_dom_sf"/>
</dbReference>
<evidence type="ECO:0000313" key="5">
    <source>
        <dbReference type="RefSeq" id="XP_013412617.1"/>
    </source>
</evidence>
<dbReference type="SMART" id="SM00320">
    <property type="entry name" value="WD40"/>
    <property type="match status" value="6"/>
</dbReference>
<name>A0A1S3JQI7_LINAN</name>
<feature type="repeat" description="WD" evidence="3">
    <location>
        <begin position="166"/>
        <end position="207"/>
    </location>
</feature>
<dbReference type="Proteomes" id="UP000085678">
    <property type="component" value="Unplaced"/>
</dbReference>
<protein>
    <submittedName>
        <fullName evidence="5">Uncharacterized protein LOC106175253</fullName>
    </submittedName>
</protein>
<dbReference type="PROSITE" id="PS50082">
    <property type="entry name" value="WD_REPEATS_2"/>
    <property type="match status" value="2"/>
</dbReference>
<dbReference type="AlphaFoldDB" id="A0A1S3JQI7"/>
<proteinExistence type="predicted"/>
<dbReference type="PANTHER" id="PTHR19848:SF8">
    <property type="entry name" value="F-BOX AND WD REPEAT DOMAIN CONTAINING 7"/>
    <property type="match status" value="1"/>
</dbReference>
<accession>A0A1S3JQI7</accession>
<dbReference type="KEGG" id="lak:106175253"/>
<keyword evidence="1 3" id="KW-0853">WD repeat</keyword>
<dbReference type="Gene3D" id="2.130.10.10">
    <property type="entry name" value="YVTN repeat-like/Quinoprotein amine dehydrogenase"/>
    <property type="match status" value="3"/>
</dbReference>
<dbReference type="PROSITE" id="PS00678">
    <property type="entry name" value="WD_REPEATS_1"/>
    <property type="match status" value="1"/>
</dbReference>
<dbReference type="STRING" id="7574.A0A1S3JQI7"/>
<reference evidence="5" key="1">
    <citation type="submission" date="2025-08" db="UniProtKB">
        <authorList>
            <consortium name="RefSeq"/>
        </authorList>
    </citation>
    <scope>IDENTIFICATION</scope>
    <source>
        <tissue evidence="5">Gonads</tissue>
    </source>
</reference>
<dbReference type="InterPro" id="IPR036322">
    <property type="entry name" value="WD40_repeat_dom_sf"/>
</dbReference>
<evidence type="ECO:0000256" key="2">
    <source>
        <dbReference type="ARBA" id="ARBA00022737"/>
    </source>
</evidence>
<dbReference type="GeneID" id="106175253"/>
<keyword evidence="2" id="KW-0677">Repeat</keyword>
<dbReference type="InParanoid" id="A0A1S3JQI7"/>
<keyword evidence="4" id="KW-1185">Reference proteome</keyword>
<evidence type="ECO:0000256" key="3">
    <source>
        <dbReference type="PROSITE-ProRule" id="PRU00221"/>
    </source>
</evidence>
<gene>
    <name evidence="5" type="primary">LOC106175253</name>
</gene>
<dbReference type="Pfam" id="PF00400">
    <property type="entry name" value="WD40"/>
    <property type="match status" value="4"/>
</dbReference>
<dbReference type="SUPFAM" id="SSF50978">
    <property type="entry name" value="WD40 repeat-like"/>
    <property type="match status" value="1"/>
</dbReference>
<dbReference type="RefSeq" id="XP_013412617.1">
    <property type="nucleotide sequence ID" value="XM_013557163.1"/>
</dbReference>
<evidence type="ECO:0000313" key="4">
    <source>
        <dbReference type="Proteomes" id="UP000085678"/>
    </source>
</evidence>
<feature type="repeat" description="WD" evidence="3">
    <location>
        <begin position="94"/>
        <end position="128"/>
    </location>
</feature>
<dbReference type="PANTHER" id="PTHR19848">
    <property type="entry name" value="WD40 REPEAT PROTEIN"/>
    <property type="match status" value="1"/>
</dbReference>
<dbReference type="PROSITE" id="PS50294">
    <property type="entry name" value="WD_REPEATS_REGION"/>
    <property type="match status" value="2"/>
</dbReference>
<sequence length="328" mass="36818">MSQANCKHILEHEDNVWKCCYNNSGTKLCSVTSSGLLYIWSVRVKTPSHSIVEAHASKCIQGLDVSRHLDVIATAATDQLVKIFNFDGRQLLEFKGHGNVIEHVAFSNTRLNWIASCSKDRTVKLWNVGDQLRRVNVRRDHRSRIPIKKNLFGVVEKYFPPPLRTLRGHNHWVFHCVFSPDDTLLASASSDQEVRLWDPREGDLLWVLTGHTGIVWSCSFLSRHAPIIDVVDSDSPTNDRALVINASYEPSEQDVALVTCSSDRRLRFWSLCTGQILSEVKDPTREFDGRGQLLTLAVNKDASYVAVGSFGGNVTVLETSNFVTLRAS</sequence>
<dbReference type="PRINTS" id="PR00320">
    <property type="entry name" value="GPROTEINBRPT"/>
</dbReference>
<dbReference type="InterPro" id="IPR019775">
    <property type="entry name" value="WD40_repeat_CS"/>
</dbReference>
<evidence type="ECO:0000256" key="1">
    <source>
        <dbReference type="ARBA" id="ARBA00022574"/>
    </source>
</evidence>
<dbReference type="OrthoDB" id="2161379at2759"/>
<dbReference type="InterPro" id="IPR020472">
    <property type="entry name" value="WD40_PAC1"/>
</dbReference>
<dbReference type="InterPro" id="IPR001680">
    <property type="entry name" value="WD40_rpt"/>
</dbReference>